<accession>A0ABY4KZ31</accession>
<organism evidence="2 3">
    <name type="scientific">Thermobifida alba</name>
    <name type="common">Thermomonospora alba</name>
    <dbReference type="NCBI Taxonomy" id="53522"/>
    <lineage>
        <taxon>Bacteria</taxon>
        <taxon>Bacillati</taxon>
        <taxon>Actinomycetota</taxon>
        <taxon>Actinomycetes</taxon>
        <taxon>Streptosporangiales</taxon>
        <taxon>Nocardiopsidaceae</taxon>
        <taxon>Thermobifida</taxon>
    </lineage>
</organism>
<feature type="region of interest" description="Disordered" evidence="1">
    <location>
        <begin position="1"/>
        <end position="30"/>
    </location>
</feature>
<dbReference type="RefSeq" id="WP_068755520.1">
    <property type="nucleotide sequence ID" value="NZ_BAABEB010000012.1"/>
</dbReference>
<dbReference type="EMBL" id="CP051627">
    <property type="protein sequence ID" value="UPT20704.1"/>
    <property type="molecule type" value="Genomic_DNA"/>
</dbReference>
<evidence type="ECO:0000256" key="1">
    <source>
        <dbReference type="SAM" id="MobiDB-lite"/>
    </source>
</evidence>
<dbReference type="Pfam" id="PF09660">
    <property type="entry name" value="DUF2397"/>
    <property type="match status" value="1"/>
</dbReference>
<name>A0ABY4KZ31_THEAE</name>
<reference evidence="2 3" key="1">
    <citation type="submission" date="2020-04" db="EMBL/GenBank/DDBJ databases">
        <title>Thermobifida alba genome sequencing and assembly.</title>
        <authorList>
            <person name="Luzics S."/>
            <person name="Horvath B."/>
            <person name="Nagy I."/>
            <person name="Toth A."/>
            <person name="Nagy I."/>
            <person name="Kukolya J."/>
        </authorList>
    </citation>
    <scope>NUCLEOTIDE SEQUENCE [LARGE SCALE GENOMIC DNA]</scope>
    <source>
        <strain evidence="2 3">DSM 43795</strain>
    </source>
</reference>
<proteinExistence type="predicted"/>
<evidence type="ECO:0000313" key="3">
    <source>
        <dbReference type="Proteomes" id="UP000832041"/>
    </source>
</evidence>
<keyword evidence="3" id="KW-1185">Reference proteome</keyword>
<feature type="compositionally biased region" description="Low complexity" evidence="1">
    <location>
        <begin position="19"/>
        <end position="30"/>
    </location>
</feature>
<dbReference type="Proteomes" id="UP000832041">
    <property type="component" value="Chromosome"/>
</dbReference>
<dbReference type="InterPro" id="IPR013493">
    <property type="entry name" value="CHP02677"/>
</dbReference>
<protein>
    <submittedName>
        <fullName evidence="2">TIGR02677 family protein</fullName>
    </submittedName>
</protein>
<feature type="compositionally biased region" description="Low complexity" evidence="1">
    <location>
        <begin position="1"/>
        <end position="10"/>
    </location>
</feature>
<dbReference type="NCBIfam" id="TIGR02677">
    <property type="entry name" value="TIGR02677 family protein"/>
    <property type="match status" value="1"/>
</dbReference>
<sequence>MDEPHGAGPEPSGPGGDGASPTGPSGAAPPDYARLTAYTYLTVPERADYIAVMRVFTGTLLADLSAHEVAEKLAHSGDPKPVDLVALRLDQLRAWGALLPSARPVRAATVTEYQRSRGRYQLSPAGEMVQRHSDELLAADSVREVSRELLGLVAEGLTALRDLAQEPGGVAGQDALGRVSTIFAQFERFVESVREFYAYLGHVLNRFDLGDTEFRVFKDVLLDYAETITEDVARQTPVIREALDGLWPVLPDLLARIDAADQGLSALGDSDVRIRRSSGRHLRDWQELRGWFIDSGGRGSGVGQLRLATMKALQSLLGNAKRMLRSSAMGELSRRNDLLRLARWVDAADDSQAHDLVAAAFGMYGVRHLGGARGDRDTATSSTSWWHDDPVDVPVSIRERGDRRPRGAVRREGEDYTQARRDLLRTAREREERRAAGAAELVAAAGREDTVVFSAAAFELFNELLGRAMAQPSGEPGSRVFRTADAGLRLSLEVREQADRTTVVHSRGGDLVLEGCTVHLSSSRTREATGS</sequence>
<evidence type="ECO:0000313" key="2">
    <source>
        <dbReference type="EMBL" id="UPT20704.1"/>
    </source>
</evidence>
<gene>
    <name evidence="2" type="ORF">FOF52_06795</name>
</gene>